<keyword evidence="3" id="KW-1185">Reference proteome</keyword>
<sequence length="112" mass="12585">MIPAPVGFESLNEFLHRKKIDAEYIRSSLESYLGSYDHRQCDSDDLELDHQVWAYRQIIHEFVLILYNDSSTADTEAEGSAEPDGNESKGRPSTPGAARRPAQPTGHPAKKR</sequence>
<proteinExistence type="predicted"/>
<feature type="compositionally biased region" description="Acidic residues" evidence="1">
    <location>
        <begin position="75"/>
        <end position="85"/>
    </location>
</feature>
<dbReference type="RefSeq" id="WP_132117916.1">
    <property type="nucleotide sequence ID" value="NZ_SMJU01000007.1"/>
</dbReference>
<dbReference type="EMBL" id="SMJU01000007">
    <property type="protein sequence ID" value="TDB64400.1"/>
    <property type="molecule type" value="Genomic_DNA"/>
</dbReference>
<dbReference type="AlphaFoldDB" id="A0A4R4K9M9"/>
<feature type="region of interest" description="Disordered" evidence="1">
    <location>
        <begin position="73"/>
        <end position="112"/>
    </location>
</feature>
<evidence type="ECO:0000313" key="3">
    <source>
        <dbReference type="Proteomes" id="UP000295706"/>
    </source>
</evidence>
<dbReference type="Proteomes" id="UP000295706">
    <property type="component" value="Unassembled WGS sequence"/>
</dbReference>
<protein>
    <submittedName>
        <fullName evidence="2">Uncharacterized protein</fullName>
    </submittedName>
</protein>
<organism evidence="2 3">
    <name type="scientific">Arundinibacter roseus</name>
    <dbReference type="NCBI Taxonomy" id="2070510"/>
    <lineage>
        <taxon>Bacteria</taxon>
        <taxon>Pseudomonadati</taxon>
        <taxon>Bacteroidota</taxon>
        <taxon>Cytophagia</taxon>
        <taxon>Cytophagales</taxon>
        <taxon>Spirosomataceae</taxon>
        <taxon>Arundinibacter</taxon>
    </lineage>
</organism>
<comment type="caution">
    <text evidence="2">The sequence shown here is derived from an EMBL/GenBank/DDBJ whole genome shotgun (WGS) entry which is preliminary data.</text>
</comment>
<gene>
    <name evidence="2" type="ORF">EZE20_12005</name>
</gene>
<evidence type="ECO:0000313" key="2">
    <source>
        <dbReference type="EMBL" id="TDB64400.1"/>
    </source>
</evidence>
<evidence type="ECO:0000256" key="1">
    <source>
        <dbReference type="SAM" id="MobiDB-lite"/>
    </source>
</evidence>
<accession>A0A4R4K9M9</accession>
<reference evidence="2 3" key="1">
    <citation type="submission" date="2019-02" db="EMBL/GenBank/DDBJ databases">
        <title>Arundinibacter roseus gen. nov., sp. nov., a new member of the family Cytophagaceae.</title>
        <authorList>
            <person name="Szuroczki S."/>
            <person name="Khayer B."/>
            <person name="Sproer C."/>
            <person name="Toumi M."/>
            <person name="Szabo A."/>
            <person name="Felfoldi T."/>
            <person name="Schumann P."/>
            <person name="Toth E."/>
        </authorList>
    </citation>
    <scope>NUCLEOTIDE SEQUENCE [LARGE SCALE GENOMIC DNA]</scope>
    <source>
        <strain evidence="2 3">DMA-k-7a</strain>
    </source>
</reference>
<name>A0A4R4K9M9_9BACT</name>